<reference evidence="2 3" key="1">
    <citation type="journal article" date="2018" name="Front. Plant Sci.">
        <title>Red Clover (Trifolium pratense) and Zigzag Clover (T. medium) - A Picture of Genomic Similarities and Differences.</title>
        <authorList>
            <person name="Dluhosova J."/>
            <person name="Istvanek J."/>
            <person name="Nedelnik J."/>
            <person name="Repkova J."/>
        </authorList>
    </citation>
    <scope>NUCLEOTIDE SEQUENCE [LARGE SCALE GENOMIC DNA]</scope>
    <source>
        <strain evidence="3">cv. 10/8</strain>
        <tissue evidence="2">Leaf</tissue>
    </source>
</reference>
<dbReference type="EMBL" id="LXQA010001914">
    <property type="protein sequence ID" value="MCH81128.1"/>
    <property type="molecule type" value="Genomic_DNA"/>
</dbReference>
<dbReference type="InterPro" id="IPR044730">
    <property type="entry name" value="RNase_H-like_dom_plant"/>
</dbReference>
<evidence type="ECO:0000313" key="3">
    <source>
        <dbReference type="Proteomes" id="UP000265520"/>
    </source>
</evidence>
<evidence type="ECO:0000259" key="1">
    <source>
        <dbReference type="Pfam" id="PF13456"/>
    </source>
</evidence>
<sequence>MMSSIVTKLPGVTSMIGWKPPMEGRVKLNMDRACKDGHTAGCSGAIRDSNGRWCGGFAKHVGSCSVFVAEMWGVLEKLKYARMLGLQVIELNIDTLVVVHVIQTCIIRSSIGFSMVKRIRRLLKIDWEMHIFHGLIIRLQHQSTISTLVTLLVFSAPIESWTLSLWH</sequence>
<dbReference type="InterPro" id="IPR012337">
    <property type="entry name" value="RNaseH-like_sf"/>
</dbReference>
<dbReference type="Gene3D" id="3.30.420.10">
    <property type="entry name" value="Ribonuclease H-like superfamily/Ribonuclease H"/>
    <property type="match status" value="1"/>
</dbReference>
<evidence type="ECO:0000313" key="2">
    <source>
        <dbReference type="EMBL" id="MCH81128.1"/>
    </source>
</evidence>
<comment type="caution">
    <text evidence="2">The sequence shown here is derived from an EMBL/GenBank/DDBJ whole genome shotgun (WGS) entry which is preliminary data.</text>
</comment>
<dbReference type="PANTHER" id="PTHR47723:SF13">
    <property type="entry name" value="PUTATIVE-RELATED"/>
    <property type="match status" value="1"/>
</dbReference>
<proteinExistence type="predicted"/>
<dbReference type="InterPro" id="IPR002156">
    <property type="entry name" value="RNaseH_domain"/>
</dbReference>
<dbReference type="InterPro" id="IPR053151">
    <property type="entry name" value="RNase_H-like"/>
</dbReference>
<dbReference type="SUPFAM" id="SSF53098">
    <property type="entry name" value="Ribonuclease H-like"/>
    <property type="match status" value="1"/>
</dbReference>
<name>A0A392M2A8_9FABA</name>
<accession>A0A392M2A8</accession>
<dbReference type="GO" id="GO:0004523">
    <property type="term" value="F:RNA-DNA hybrid ribonuclease activity"/>
    <property type="evidence" value="ECO:0007669"/>
    <property type="project" value="InterPro"/>
</dbReference>
<dbReference type="GO" id="GO:0003676">
    <property type="term" value="F:nucleic acid binding"/>
    <property type="evidence" value="ECO:0007669"/>
    <property type="project" value="InterPro"/>
</dbReference>
<protein>
    <submittedName>
        <fullName evidence="2">Ribonuclease H protein</fullName>
    </submittedName>
</protein>
<dbReference type="PANTHER" id="PTHR47723">
    <property type="entry name" value="OS05G0353850 PROTEIN"/>
    <property type="match status" value="1"/>
</dbReference>
<dbReference type="InterPro" id="IPR036397">
    <property type="entry name" value="RNaseH_sf"/>
</dbReference>
<dbReference type="Pfam" id="PF13456">
    <property type="entry name" value="RVT_3"/>
    <property type="match status" value="1"/>
</dbReference>
<dbReference type="AlphaFoldDB" id="A0A392M2A8"/>
<dbReference type="CDD" id="cd06222">
    <property type="entry name" value="RNase_H_like"/>
    <property type="match status" value="1"/>
</dbReference>
<keyword evidence="3" id="KW-1185">Reference proteome</keyword>
<organism evidence="2 3">
    <name type="scientific">Trifolium medium</name>
    <dbReference type="NCBI Taxonomy" id="97028"/>
    <lineage>
        <taxon>Eukaryota</taxon>
        <taxon>Viridiplantae</taxon>
        <taxon>Streptophyta</taxon>
        <taxon>Embryophyta</taxon>
        <taxon>Tracheophyta</taxon>
        <taxon>Spermatophyta</taxon>
        <taxon>Magnoliopsida</taxon>
        <taxon>eudicotyledons</taxon>
        <taxon>Gunneridae</taxon>
        <taxon>Pentapetalae</taxon>
        <taxon>rosids</taxon>
        <taxon>fabids</taxon>
        <taxon>Fabales</taxon>
        <taxon>Fabaceae</taxon>
        <taxon>Papilionoideae</taxon>
        <taxon>50 kb inversion clade</taxon>
        <taxon>NPAAA clade</taxon>
        <taxon>Hologalegina</taxon>
        <taxon>IRL clade</taxon>
        <taxon>Trifolieae</taxon>
        <taxon>Trifolium</taxon>
    </lineage>
</organism>
<feature type="domain" description="RNase H type-1" evidence="1">
    <location>
        <begin position="36"/>
        <end position="133"/>
    </location>
</feature>
<dbReference type="Proteomes" id="UP000265520">
    <property type="component" value="Unassembled WGS sequence"/>
</dbReference>
<gene>
    <name evidence="2" type="ORF">A2U01_0001909</name>
</gene>